<gene>
    <name evidence="1" type="ORF">BJ138DRAFT_1222906</name>
</gene>
<accession>A0ACB7ZYG4</accession>
<dbReference type="Proteomes" id="UP000790377">
    <property type="component" value="Unassembled WGS sequence"/>
</dbReference>
<sequence>MSHRVMVPAYRELVRSNPIYVKPESALENLELGDFVAGSSNTASVEVAPRALVGQGQSAGHIPRSYEIDAFDSEPPPYIQEPPFYTNTALLQGLLVFGAASLGIILVIIAAFTIFAFRVLRGLHRSVEKLQAEMQLQLEFFVRNQAHFPYQLRKSPSKALSTLKSQTDFDINGSKDGGLPLYEGRHAYAYGGEK</sequence>
<evidence type="ECO:0000313" key="1">
    <source>
        <dbReference type="EMBL" id="KAH7906295.1"/>
    </source>
</evidence>
<keyword evidence="2" id="KW-1185">Reference proteome</keyword>
<name>A0ACB7ZYG4_9AGAM</name>
<comment type="caution">
    <text evidence="1">The sequence shown here is derived from an EMBL/GenBank/DDBJ whole genome shotgun (WGS) entry which is preliminary data.</text>
</comment>
<evidence type="ECO:0000313" key="2">
    <source>
        <dbReference type="Proteomes" id="UP000790377"/>
    </source>
</evidence>
<organism evidence="1 2">
    <name type="scientific">Hygrophoropsis aurantiaca</name>
    <dbReference type="NCBI Taxonomy" id="72124"/>
    <lineage>
        <taxon>Eukaryota</taxon>
        <taxon>Fungi</taxon>
        <taxon>Dikarya</taxon>
        <taxon>Basidiomycota</taxon>
        <taxon>Agaricomycotina</taxon>
        <taxon>Agaricomycetes</taxon>
        <taxon>Agaricomycetidae</taxon>
        <taxon>Boletales</taxon>
        <taxon>Coniophorineae</taxon>
        <taxon>Hygrophoropsidaceae</taxon>
        <taxon>Hygrophoropsis</taxon>
    </lineage>
</organism>
<proteinExistence type="predicted"/>
<protein>
    <submittedName>
        <fullName evidence="1">Uncharacterized protein</fullName>
    </submittedName>
</protein>
<dbReference type="EMBL" id="MU268040">
    <property type="protein sequence ID" value="KAH7906295.1"/>
    <property type="molecule type" value="Genomic_DNA"/>
</dbReference>
<reference evidence="1" key="1">
    <citation type="journal article" date="2021" name="New Phytol.">
        <title>Evolutionary innovations through gain and loss of genes in the ectomycorrhizal Boletales.</title>
        <authorList>
            <person name="Wu G."/>
            <person name="Miyauchi S."/>
            <person name="Morin E."/>
            <person name="Kuo A."/>
            <person name="Drula E."/>
            <person name="Varga T."/>
            <person name="Kohler A."/>
            <person name="Feng B."/>
            <person name="Cao Y."/>
            <person name="Lipzen A."/>
            <person name="Daum C."/>
            <person name="Hundley H."/>
            <person name="Pangilinan J."/>
            <person name="Johnson J."/>
            <person name="Barry K."/>
            <person name="LaButti K."/>
            <person name="Ng V."/>
            <person name="Ahrendt S."/>
            <person name="Min B."/>
            <person name="Choi I.G."/>
            <person name="Park H."/>
            <person name="Plett J.M."/>
            <person name="Magnuson J."/>
            <person name="Spatafora J.W."/>
            <person name="Nagy L.G."/>
            <person name="Henrissat B."/>
            <person name="Grigoriev I.V."/>
            <person name="Yang Z.L."/>
            <person name="Xu J."/>
            <person name="Martin F.M."/>
        </authorList>
    </citation>
    <scope>NUCLEOTIDE SEQUENCE</scope>
    <source>
        <strain evidence="1">ATCC 28755</strain>
    </source>
</reference>